<dbReference type="AlphaFoldDB" id="A0A366H3Z4"/>
<dbReference type="Gene3D" id="2.60.120.260">
    <property type="entry name" value="Galactose-binding domain-like"/>
    <property type="match status" value="1"/>
</dbReference>
<comment type="caution">
    <text evidence="3">The sequence shown here is derived from an EMBL/GenBank/DDBJ whole genome shotgun (WGS) entry which is preliminary data.</text>
</comment>
<proteinExistence type="predicted"/>
<dbReference type="Proteomes" id="UP000253426">
    <property type="component" value="Unassembled WGS sequence"/>
</dbReference>
<organism evidence="3 4">
    <name type="scientific">Roseimicrobium gellanilyticum</name>
    <dbReference type="NCBI Taxonomy" id="748857"/>
    <lineage>
        <taxon>Bacteria</taxon>
        <taxon>Pseudomonadati</taxon>
        <taxon>Verrucomicrobiota</taxon>
        <taxon>Verrucomicrobiia</taxon>
        <taxon>Verrucomicrobiales</taxon>
        <taxon>Verrucomicrobiaceae</taxon>
        <taxon>Roseimicrobium</taxon>
    </lineage>
</organism>
<dbReference type="EMBL" id="QNRR01000016">
    <property type="protein sequence ID" value="RBP36595.1"/>
    <property type="molecule type" value="Genomic_DNA"/>
</dbReference>
<keyword evidence="2" id="KW-0732">Signal</keyword>
<evidence type="ECO:0000313" key="3">
    <source>
        <dbReference type="EMBL" id="RBP36595.1"/>
    </source>
</evidence>
<feature type="chain" id="PRO_5016777654" evidence="2">
    <location>
        <begin position="23"/>
        <end position="264"/>
    </location>
</feature>
<evidence type="ECO:0000256" key="2">
    <source>
        <dbReference type="SAM" id="SignalP"/>
    </source>
</evidence>
<evidence type="ECO:0000256" key="1">
    <source>
        <dbReference type="SAM" id="MobiDB-lite"/>
    </source>
</evidence>
<feature type="region of interest" description="Disordered" evidence="1">
    <location>
        <begin position="25"/>
        <end position="57"/>
    </location>
</feature>
<evidence type="ECO:0000313" key="4">
    <source>
        <dbReference type="Proteomes" id="UP000253426"/>
    </source>
</evidence>
<dbReference type="PROSITE" id="PS51257">
    <property type="entry name" value="PROKAR_LIPOPROTEIN"/>
    <property type="match status" value="1"/>
</dbReference>
<dbReference type="SUPFAM" id="SSF49785">
    <property type="entry name" value="Galactose-binding domain-like"/>
    <property type="match status" value="1"/>
</dbReference>
<feature type="compositionally biased region" description="Low complexity" evidence="1">
    <location>
        <begin position="39"/>
        <end position="57"/>
    </location>
</feature>
<keyword evidence="4" id="KW-1185">Reference proteome</keyword>
<protein>
    <submittedName>
        <fullName evidence="3">F5/8 type C domain-containing protein</fullName>
    </submittedName>
</protein>
<dbReference type="RefSeq" id="WP_113961831.1">
    <property type="nucleotide sequence ID" value="NZ_QNRR01000016.1"/>
</dbReference>
<sequence>MKLKTDILLIAGGLVAASLALSSCGEQKPASPSGDAAKTEATAPAAGGGASAAAPPANVPAGELVEIKPSYPKAMFVGTPVPVGDIPNLEKADPEAVKARLNFSLPKGTENVAKGKTVTSSDPLPIIGTLDLVTDGDADAADGCYVELAPGHQWVQIDLGAEYDIWKILLWHFHKQASVYFDVNVQVSNDPKFETGVTSVYNSDHDDSSKLGKGPDLAYTETNHGRLIDAKGTKGRYVRLWSNGNTANEMNHYIEVSVYGSPAK</sequence>
<dbReference type="Pfam" id="PF22633">
    <property type="entry name" value="F5_F8_type_C_2"/>
    <property type="match status" value="1"/>
</dbReference>
<dbReference type="InterPro" id="IPR008979">
    <property type="entry name" value="Galactose-bd-like_sf"/>
</dbReference>
<gene>
    <name evidence="3" type="ORF">DES53_11634</name>
</gene>
<name>A0A366H3Z4_9BACT</name>
<reference evidence="3 4" key="1">
    <citation type="submission" date="2018-06" db="EMBL/GenBank/DDBJ databases">
        <title>Genomic Encyclopedia of Type Strains, Phase IV (KMG-IV): sequencing the most valuable type-strain genomes for metagenomic binning, comparative biology and taxonomic classification.</title>
        <authorList>
            <person name="Goeker M."/>
        </authorList>
    </citation>
    <scope>NUCLEOTIDE SEQUENCE [LARGE SCALE GENOMIC DNA]</scope>
    <source>
        <strain evidence="3 4">DSM 25532</strain>
    </source>
</reference>
<accession>A0A366H3Z4</accession>
<feature type="signal peptide" evidence="2">
    <location>
        <begin position="1"/>
        <end position="22"/>
    </location>
</feature>
<dbReference type="OrthoDB" id="9790704at2"/>